<proteinExistence type="predicted"/>
<dbReference type="SUPFAM" id="SSF56281">
    <property type="entry name" value="Metallo-hydrolase/oxidoreductase"/>
    <property type="match status" value="1"/>
</dbReference>
<sequence>MSGDSPCAVAAPVATSRTRVVVLRTTRGSMTNYNYVVVDVATRQAVLVDPSWQADVVVGAVVDAGARVAGILLTHSHPDHIDLAASLGERFGCPLWMSKEEIAWSGYHAPGLVAIDETPFHVGSMTIRPMLTPGHTPGCMCYRVDDDLFTGDVLFAEGCGICPDVGAALRMYDSLGRIRREIGETTRIYPGHSFGLAPGQSFATVQRENIYLQFSNRDDFAAFRTRKGQSRAKLFTFH</sequence>
<dbReference type="PANTHER" id="PTHR46233">
    <property type="entry name" value="HYDROXYACYLGLUTATHIONE HYDROLASE GLOC"/>
    <property type="match status" value="1"/>
</dbReference>
<dbReference type="Proteomes" id="UP001056681">
    <property type="component" value="Chromosome"/>
</dbReference>
<evidence type="ECO:0000313" key="6">
    <source>
        <dbReference type="EMBL" id="URL59713.1"/>
    </source>
</evidence>
<keyword evidence="2" id="KW-0479">Metal-binding</keyword>
<gene>
    <name evidence="6" type="ORF">IM816_06360</name>
</gene>
<reference evidence="6" key="1">
    <citation type="submission" date="2020-10" db="EMBL/GenBank/DDBJ databases">
        <title>Whole-genome sequence of Luteibacter sp. EIF3.</title>
        <authorList>
            <person name="Friedrich I."/>
            <person name="Hertel R."/>
            <person name="Daniel R."/>
        </authorList>
    </citation>
    <scope>NUCLEOTIDE SEQUENCE</scope>
    <source>
        <strain evidence="6">EIF3</strain>
    </source>
</reference>
<dbReference type="InterPro" id="IPR051453">
    <property type="entry name" value="MBL_Glyoxalase_II"/>
</dbReference>
<keyword evidence="4" id="KW-0862">Zinc</keyword>
<comment type="cofactor">
    <cofactor evidence="1">
        <name>Zn(2+)</name>
        <dbReference type="ChEBI" id="CHEBI:29105"/>
    </cofactor>
</comment>
<dbReference type="Pfam" id="PF00753">
    <property type="entry name" value="Lactamase_B"/>
    <property type="match status" value="1"/>
</dbReference>
<evidence type="ECO:0000256" key="2">
    <source>
        <dbReference type="ARBA" id="ARBA00022723"/>
    </source>
</evidence>
<keyword evidence="7" id="KW-1185">Reference proteome</keyword>
<keyword evidence="3" id="KW-0378">Hydrolase</keyword>
<evidence type="ECO:0000256" key="1">
    <source>
        <dbReference type="ARBA" id="ARBA00001947"/>
    </source>
</evidence>
<evidence type="ECO:0000313" key="7">
    <source>
        <dbReference type="Proteomes" id="UP001056681"/>
    </source>
</evidence>
<accession>A0ABY4T726</accession>
<dbReference type="CDD" id="cd16275">
    <property type="entry name" value="BaeB-like_MBL-fold"/>
    <property type="match status" value="1"/>
</dbReference>
<evidence type="ECO:0000256" key="4">
    <source>
        <dbReference type="ARBA" id="ARBA00022833"/>
    </source>
</evidence>
<dbReference type="EMBL" id="CP063231">
    <property type="protein sequence ID" value="URL59713.1"/>
    <property type="molecule type" value="Genomic_DNA"/>
</dbReference>
<dbReference type="Gene3D" id="3.60.15.10">
    <property type="entry name" value="Ribonuclease Z/Hydroxyacylglutathione hydrolase-like"/>
    <property type="match status" value="1"/>
</dbReference>
<name>A0ABY4T726_9GAMM</name>
<dbReference type="PANTHER" id="PTHR46233:SF3">
    <property type="entry name" value="HYDROXYACYLGLUTATHIONE HYDROLASE GLOC"/>
    <property type="match status" value="1"/>
</dbReference>
<dbReference type="InterPro" id="IPR036866">
    <property type="entry name" value="RibonucZ/Hydroxyglut_hydro"/>
</dbReference>
<feature type="domain" description="Metallo-beta-lactamase" evidence="5">
    <location>
        <begin position="31"/>
        <end position="192"/>
    </location>
</feature>
<organism evidence="6 7">
    <name type="scientific">Luteibacter flocculans</name>
    <dbReference type="NCBI Taxonomy" id="2780091"/>
    <lineage>
        <taxon>Bacteria</taxon>
        <taxon>Pseudomonadati</taxon>
        <taxon>Pseudomonadota</taxon>
        <taxon>Gammaproteobacteria</taxon>
        <taxon>Lysobacterales</taxon>
        <taxon>Rhodanobacteraceae</taxon>
        <taxon>Luteibacter</taxon>
    </lineage>
</organism>
<dbReference type="InterPro" id="IPR001279">
    <property type="entry name" value="Metallo-B-lactamas"/>
</dbReference>
<evidence type="ECO:0000259" key="5">
    <source>
        <dbReference type="SMART" id="SM00849"/>
    </source>
</evidence>
<dbReference type="SMART" id="SM00849">
    <property type="entry name" value="Lactamase_B"/>
    <property type="match status" value="1"/>
</dbReference>
<protein>
    <submittedName>
        <fullName evidence="6">MBL fold metallo-hydrolase</fullName>
    </submittedName>
</protein>
<evidence type="ECO:0000256" key="3">
    <source>
        <dbReference type="ARBA" id="ARBA00022801"/>
    </source>
</evidence>